<accession>A0ABW0X8W5</accession>
<proteinExistence type="predicted"/>
<dbReference type="Pfam" id="PF00291">
    <property type="entry name" value="PALP"/>
    <property type="match status" value="1"/>
</dbReference>
<dbReference type="InterPro" id="IPR001926">
    <property type="entry name" value="TrpB-like_PALP"/>
</dbReference>
<keyword evidence="5" id="KW-1185">Reference proteome</keyword>
<dbReference type="Proteomes" id="UP001595975">
    <property type="component" value="Unassembled WGS sequence"/>
</dbReference>
<gene>
    <name evidence="4" type="ORF">ACFP3U_25425</name>
</gene>
<dbReference type="EMBL" id="JBHSOF010000038">
    <property type="protein sequence ID" value="MFC5666302.1"/>
    <property type="molecule type" value="Genomic_DNA"/>
</dbReference>
<evidence type="ECO:0000256" key="2">
    <source>
        <dbReference type="ARBA" id="ARBA00022898"/>
    </source>
</evidence>
<protein>
    <submittedName>
        <fullName evidence="4">Cysteine synthase family protein</fullName>
        <ecNumber evidence="4">2.5.1.-</ecNumber>
    </submittedName>
</protein>
<evidence type="ECO:0000313" key="4">
    <source>
        <dbReference type="EMBL" id="MFC5666302.1"/>
    </source>
</evidence>
<evidence type="ECO:0000256" key="1">
    <source>
        <dbReference type="ARBA" id="ARBA00001933"/>
    </source>
</evidence>
<dbReference type="Gene3D" id="3.40.50.1100">
    <property type="match status" value="2"/>
</dbReference>
<dbReference type="PANTHER" id="PTHR10314">
    <property type="entry name" value="CYSTATHIONINE BETA-SYNTHASE"/>
    <property type="match status" value="1"/>
</dbReference>
<evidence type="ECO:0000313" key="5">
    <source>
        <dbReference type="Proteomes" id="UP001595975"/>
    </source>
</evidence>
<organism evidence="4 5">
    <name type="scientific">Kitasatospora misakiensis</name>
    <dbReference type="NCBI Taxonomy" id="67330"/>
    <lineage>
        <taxon>Bacteria</taxon>
        <taxon>Bacillati</taxon>
        <taxon>Actinomycetota</taxon>
        <taxon>Actinomycetes</taxon>
        <taxon>Kitasatosporales</taxon>
        <taxon>Streptomycetaceae</taxon>
        <taxon>Kitasatospora</taxon>
    </lineage>
</organism>
<keyword evidence="4" id="KW-0808">Transferase</keyword>
<sequence length="341" mass="37303">MPYVDVVDAIGHTPLVGLRLGEFTGVEVFAKLEMQNLYGMKDRVARQVVLHARKTGELVEGAPIVESSSGTMALGLALVGPPLGHEVHIVTDPRIDPITLVKLKKLGASVHIVDRMGEGGWQRARLDRLEQLMADLPGAFWPRQYSNPQNPQAYQTLAAELLQDCGPFDILVGSVGSGGSLCGTARALRRTLPDLRVVAVDCAGSVLFGQPDDPTRLQSGLGNSLMPSNLDHSQIDEIHWFNDREAFEATRRLVREQLLFGGNTSGSVYQVLRHLSSREKAGTRVVGILPDRGDRYYDSVFGDDYWAARGLDELPVNEEPVTVAAGDTVVAWSRRELTDRT</sequence>
<name>A0ABW0X8W5_9ACTN</name>
<feature type="domain" description="Tryptophan synthase beta chain-like PALP" evidence="3">
    <location>
        <begin position="8"/>
        <end position="291"/>
    </location>
</feature>
<dbReference type="EC" id="2.5.1.-" evidence="4"/>
<keyword evidence="2" id="KW-0663">Pyridoxal phosphate</keyword>
<dbReference type="SUPFAM" id="SSF53686">
    <property type="entry name" value="Tryptophan synthase beta subunit-like PLP-dependent enzymes"/>
    <property type="match status" value="1"/>
</dbReference>
<dbReference type="RefSeq" id="WP_380227975.1">
    <property type="nucleotide sequence ID" value="NZ_JBHSOF010000038.1"/>
</dbReference>
<comment type="caution">
    <text evidence="4">The sequence shown here is derived from an EMBL/GenBank/DDBJ whole genome shotgun (WGS) entry which is preliminary data.</text>
</comment>
<dbReference type="CDD" id="cd01561">
    <property type="entry name" value="CBS_like"/>
    <property type="match status" value="1"/>
</dbReference>
<evidence type="ECO:0000259" key="3">
    <source>
        <dbReference type="Pfam" id="PF00291"/>
    </source>
</evidence>
<comment type="cofactor">
    <cofactor evidence="1">
        <name>pyridoxal 5'-phosphate</name>
        <dbReference type="ChEBI" id="CHEBI:597326"/>
    </cofactor>
</comment>
<reference evidence="5" key="1">
    <citation type="journal article" date="2019" name="Int. J. Syst. Evol. Microbiol.">
        <title>The Global Catalogue of Microorganisms (GCM) 10K type strain sequencing project: providing services to taxonomists for standard genome sequencing and annotation.</title>
        <authorList>
            <consortium name="The Broad Institute Genomics Platform"/>
            <consortium name="The Broad Institute Genome Sequencing Center for Infectious Disease"/>
            <person name="Wu L."/>
            <person name="Ma J."/>
        </authorList>
    </citation>
    <scope>NUCLEOTIDE SEQUENCE [LARGE SCALE GENOMIC DNA]</scope>
    <source>
        <strain evidence="5">CGMCC 4.1437</strain>
    </source>
</reference>
<dbReference type="InterPro" id="IPR050214">
    <property type="entry name" value="Cys_Synth/Cystath_Beta-Synth"/>
</dbReference>
<dbReference type="GO" id="GO:0016740">
    <property type="term" value="F:transferase activity"/>
    <property type="evidence" value="ECO:0007669"/>
    <property type="project" value="UniProtKB-KW"/>
</dbReference>
<dbReference type="InterPro" id="IPR036052">
    <property type="entry name" value="TrpB-like_PALP_sf"/>
</dbReference>